<keyword evidence="1" id="KW-0472">Membrane</keyword>
<name>M7C7N6_CHEMY</name>
<accession>M7C7N6</accession>
<protein>
    <submittedName>
        <fullName evidence="2">Sodium/hydrogen exchanger 3</fullName>
    </submittedName>
</protein>
<dbReference type="EMBL" id="KB524583">
    <property type="protein sequence ID" value="EMP36592.1"/>
    <property type="molecule type" value="Genomic_DNA"/>
</dbReference>
<organism evidence="2 3">
    <name type="scientific">Chelonia mydas</name>
    <name type="common">Green sea-turtle</name>
    <name type="synonym">Chelonia agassizi</name>
    <dbReference type="NCBI Taxonomy" id="8469"/>
    <lineage>
        <taxon>Eukaryota</taxon>
        <taxon>Metazoa</taxon>
        <taxon>Chordata</taxon>
        <taxon>Craniata</taxon>
        <taxon>Vertebrata</taxon>
        <taxon>Euteleostomi</taxon>
        <taxon>Archelosauria</taxon>
        <taxon>Testudinata</taxon>
        <taxon>Testudines</taxon>
        <taxon>Cryptodira</taxon>
        <taxon>Durocryptodira</taxon>
        <taxon>Americhelydia</taxon>
        <taxon>Chelonioidea</taxon>
        <taxon>Cheloniidae</taxon>
        <taxon>Chelonia</taxon>
    </lineage>
</organism>
<sequence>MRQVPLAEGLLALPATRAQEQSSGDHPAVSGPQSFQIVSFKWGHVQEPYIIALWILVASLAKIASFLKRAIHSVQQWAFGYTRG</sequence>
<dbReference type="AlphaFoldDB" id="M7C7N6"/>
<proteinExistence type="predicted"/>
<dbReference type="Proteomes" id="UP000031443">
    <property type="component" value="Unassembled WGS sequence"/>
</dbReference>
<keyword evidence="3" id="KW-1185">Reference proteome</keyword>
<keyword evidence="1" id="KW-1133">Transmembrane helix</keyword>
<evidence type="ECO:0000256" key="1">
    <source>
        <dbReference type="SAM" id="Phobius"/>
    </source>
</evidence>
<evidence type="ECO:0000313" key="2">
    <source>
        <dbReference type="EMBL" id="EMP36592.1"/>
    </source>
</evidence>
<feature type="transmembrane region" description="Helical" evidence="1">
    <location>
        <begin position="49"/>
        <end position="67"/>
    </location>
</feature>
<dbReference type="STRING" id="8469.M7C7N6"/>
<gene>
    <name evidence="2" type="ORF">UY3_06214</name>
</gene>
<keyword evidence="1" id="KW-0812">Transmembrane</keyword>
<evidence type="ECO:0000313" key="3">
    <source>
        <dbReference type="Proteomes" id="UP000031443"/>
    </source>
</evidence>
<reference evidence="3" key="1">
    <citation type="journal article" date="2013" name="Nat. Genet.">
        <title>The draft genomes of soft-shell turtle and green sea turtle yield insights into the development and evolution of the turtle-specific body plan.</title>
        <authorList>
            <person name="Wang Z."/>
            <person name="Pascual-Anaya J."/>
            <person name="Zadissa A."/>
            <person name="Li W."/>
            <person name="Niimura Y."/>
            <person name="Huang Z."/>
            <person name="Li C."/>
            <person name="White S."/>
            <person name="Xiong Z."/>
            <person name="Fang D."/>
            <person name="Wang B."/>
            <person name="Ming Y."/>
            <person name="Chen Y."/>
            <person name="Zheng Y."/>
            <person name="Kuraku S."/>
            <person name="Pignatelli M."/>
            <person name="Herrero J."/>
            <person name="Beal K."/>
            <person name="Nozawa M."/>
            <person name="Li Q."/>
            <person name="Wang J."/>
            <person name="Zhang H."/>
            <person name="Yu L."/>
            <person name="Shigenobu S."/>
            <person name="Wang J."/>
            <person name="Liu J."/>
            <person name="Flicek P."/>
            <person name="Searle S."/>
            <person name="Wang J."/>
            <person name="Kuratani S."/>
            <person name="Yin Y."/>
            <person name="Aken B."/>
            <person name="Zhang G."/>
            <person name="Irie N."/>
        </authorList>
    </citation>
    <scope>NUCLEOTIDE SEQUENCE [LARGE SCALE GENOMIC DNA]</scope>
</reference>